<dbReference type="Gene3D" id="1.10.10.60">
    <property type="entry name" value="Homeodomain-like"/>
    <property type="match status" value="1"/>
</dbReference>
<dbReference type="EMBL" id="FXAU01000006">
    <property type="protein sequence ID" value="SMG42887.1"/>
    <property type="molecule type" value="Genomic_DNA"/>
</dbReference>
<keyword evidence="3" id="KW-0804">Transcription</keyword>
<evidence type="ECO:0000259" key="4">
    <source>
        <dbReference type="PROSITE" id="PS01124"/>
    </source>
</evidence>
<dbReference type="Pfam" id="PF12833">
    <property type="entry name" value="HTH_18"/>
    <property type="match status" value="1"/>
</dbReference>
<dbReference type="InterPro" id="IPR018060">
    <property type="entry name" value="HTH_AraC"/>
</dbReference>
<dbReference type="RefSeq" id="WP_159451858.1">
    <property type="nucleotide sequence ID" value="NZ_FXAU01000006.1"/>
</dbReference>
<protein>
    <submittedName>
        <fullName evidence="5">AraC-type DNA-binding protein</fullName>
    </submittedName>
</protein>
<dbReference type="SMART" id="SM00342">
    <property type="entry name" value="HTH_ARAC"/>
    <property type="match status" value="1"/>
</dbReference>
<dbReference type="PANTHER" id="PTHR43280:SF32">
    <property type="entry name" value="TRANSCRIPTIONAL REGULATORY PROTEIN"/>
    <property type="match status" value="1"/>
</dbReference>
<dbReference type="STRING" id="561061.SAMN05660862_3047"/>
<gene>
    <name evidence="5" type="ORF">SAMN05660862_3047</name>
</gene>
<keyword evidence="1" id="KW-0805">Transcription regulation</keyword>
<accession>A0A1X7KP51</accession>
<sequence>MTAFKNNDYSITMVHAMNILRAPLRLSGYQMALCISGSVEMTVSGERVRYKTGNFATFSPFNTLEVLEVSPDYRCILLMFQKNFLTETLNNIYFLERFQLLRNTGIILMELSEAELLLFTARLHRLEGAMRDTTHLFARDIVRSKIIVLLYRLEELLLHRVNEVNNDLNPVGKEKKLADFQDLLTRYYYSERKVSFYAGLLNTTSAQLSKMLYEATGRKAKEHIDDIRLLEAMHLLKAGRYNVSEVSSLLYYKNVEEFSRFFKKKTGISPLRYARDQL</sequence>
<evidence type="ECO:0000313" key="6">
    <source>
        <dbReference type="Proteomes" id="UP000192980"/>
    </source>
</evidence>
<dbReference type="OrthoDB" id="697869at2"/>
<dbReference type="PROSITE" id="PS01124">
    <property type="entry name" value="HTH_ARAC_FAMILY_2"/>
    <property type="match status" value="1"/>
</dbReference>
<feature type="domain" description="HTH araC/xylS-type" evidence="4">
    <location>
        <begin position="178"/>
        <end position="276"/>
    </location>
</feature>
<organism evidence="5 6">
    <name type="scientific">Sphingobacterium psychroaquaticum</name>
    <dbReference type="NCBI Taxonomy" id="561061"/>
    <lineage>
        <taxon>Bacteria</taxon>
        <taxon>Pseudomonadati</taxon>
        <taxon>Bacteroidota</taxon>
        <taxon>Sphingobacteriia</taxon>
        <taxon>Sphingobacteriales</taxon>
        <taxon>Sphingobacteriaceae</taxon>
        <taxon>Sphingobacterium</taxon>
    </lineage>
</organism>
<dbReference type="Proteomes" id="UP000192980">
    <property type="component" value="Unassembled WGS sequence"/>
</dbReference>
<dbReference type="GO" id="GO:0043565">
    <property type="term" value="F:sequence-specific DNA binding"/>
    <property type="evidence" value="ECO:0007669"/>
    <property type="project" value="InterPro"/>
</dbReference>
<dbReference type="PANTHER" id="PTHR43280">
    <property type="entry name" value="ARAC-FAMILY TRANSCRIPTIONAL REGULATOR"/>
    <property type="match status" value="1"/>
</dbReference>
<evidence type="ECO:0000256" key="3">
    <source>
        <dbReference type="ARBA" id="ARBA00023163"/>
    </source>
</evidence>
<evidence type="ECO:0000256" key="2">
    <source>
        <dbReference type="ARBA" id="ARBA00023125"/>
    </source>
</evidence>
<dbReference type="AlphaFoldDB" id="A0A1X7KP51"/>
<keyword evidence="2 5" id="KW-0238">DNA-binding</keyword>
<proteinExistence type="predicted"/>
<keyword evidence="6" id="KW-1185">Reference proteome</keyword>
<reference evidence="5 6" key="1">
    <citation type="submission" date="2017-04" db="EMBL/GenBank/DDBJ databases">
        <authorList>
            <person name="Afonso C.L."/>
            <person name="Miller P.J."/>
            <person name="Scott M.A."/>
            <person name="Spackman E."/>
            <person name="Goraichik I."/>
            <person name="Dimitrov K.M."/>
            <person name="Suarez D.L."/>
            <person name="Swayne D.E."/>
        </authorList>
    </citation>
    <scope>NUCLEOTIDE SEQUENCE [LARGE SCALE GENOMIC DNA]</scope>
    <source>
        <strain evidence="5 6">DSM 22418</strain>
    </source>
</reference>
<dbReference type="InterPro" id="IPR009057">
    <property type="entry name" value="Homeodomain-like_sf"/>
</dbReference>
<dbReference type="SUPFAM" id="SSF46689">
    <property type="entry name" value="Homeodomain-like"/>
    <property type="match status" value="1"/>
</dbReference>
<dbReference type="GO" id="GO:0003700">
    <property type="term" value="F:DNA-binding transcription factor activity"/>
    <property type="evidence" value="ECO:0007669"/>
    <property type="project" value="InterPro"/>
</dbReference>
<name>A0A1X7KP51_9SPHI</name>
<evidence type="ECO:0000313" key="5">
    <source>
        <dbReference type="EMBL" id="SMG42887.1"/>
    </source>
</evidence>
<evidence type="ECO:0000256" key="1">
    <source>
        <dbReference type="ARBA" id="ARBA00023015"/>
    </source>
</evidence>